<accession>A0A4E9DQ15</accession>
<sequence>MTSYGDVRKIIEDVVMIANTLKTVYKADEALGELIKETQVLTQLADDVQKSGSNFPLKNTLRREKKGINKLWDKLQWPNRKAHFEQDLDKARRSTALPYEWSYPLNAISREIAYYWEAEVDILTLLIDELVDDFVKRWTPPMAGELLGAYPRVQVTDGTGQWILENNQYRNWEQSRNGVLWINGLRELVALLNR</sequence>
<name>A0A4E9DQ15_GIBZA</name>
<evidence type="ECO:0000313" key="2">
    <source>
        <dbReference type="EMBL" id="VIO54278.1"/>
    </source>
</evidence>
<dbReference type="AlphaFoldDB" id="A0A4E9DQ15"/>
<dbReference type="EMBL" id="CAAKMV010000088">
    <property type="protein sequence ID" value="VIO54278.1"/>
    <property type="molecule type" value="Genomic_DNA"/>
</dbReference>
<organism evidence="2">
    <name type="scientific">Gibberella zeae</name>
    <name type="common">Wheat head blight fungus</name>
    <name type="synonym">Fusarium graminearum</name>
    <dbReference type="NCBI Taxonomy" id="5518"/>
    <lineage>
        <taxon>Eukaryota</taxon>
        <taxon>Fungi</taxon>
        <taxon>Dikarya</taxon>
        <taxon>Ascomycota</taxon>
        <taxon>Pezizomycotina</taxon>
        <taxon>Sordariomycetes</taxon>
        <taxon>Hypocreomycetidae</taxon>
        <taxon>Hypocreales</taxon>
        <taxon>Nectriaceae</taxon>
        <taxon>Fusarium</taxon>
    </lineage>
</organism>
<reference evidence="1" key="2">
    <citation type="submission" date="2021-03" db="EMBL/GenBank/DDBJ databases">
        <authorList>
            <person name="Alouane T."/>
            <person name="Langin T."/>
            <person name="Bonhomme L."/>
        </authorList>
    </citation>
    <scope>NUCLEOTIDE SEQUENCE</scope>
    <source>
        <strain evidence="1">MDC_Fg202</strain>
    </source>
</reference>
<protein>
    <submittedName>
        <fullName evidence="2">Uncharacterized protein</fullName>
    </submittedName>
</protein>
<dbReference type="EMBL" id="CAJPIJ010000066">
    <property type="protein sequence ID" value="CAG1965073.1"/>
    <property type="molecule type" value="Genomic_DNA"/>
</dbReference>
<reference evidence="2" key="1">
    <citation type="submission" date="2019-04" db="EMBL/GenBank/DDBJ databases">
        <authorList>
            <person name="Melise S."/>
            <person name="Noan J."/>
            <person name="Okalmin O."/>
        </authorList>
    </citation>
    <scope>NUCLEOTIDE SEQUENCE</scope>
    <source>
        <strain evidence="2">FN9</strain>
    </source>
</reference>
<gene>
    <name evidence="2" type="ORF">FUG_LOCUS114823</name>
    <name evidence="1" type="ORF">MDCFG202_LOCUS25520</name>
</gene>
<proteinExistence type="predicted"/>
<evidence type="ECO:0000313" key="1">
    <source>
        <dbReference type="EMBL" id="CAG1965073.1"/>
    </source>
</evidence>
<dbReference type="Proteomes" id="UP000746612">
    <property type="component" value="Unassembled WGS sequence"/>
</dbReference>